<name>A0A6A6FS39_9PEZI</name>
<feature type="region of interest" description="Disordered" evidence="1">
    <location>
        <begin position="19"/>
        <end position="116"/>
    </location>
</feature>
<evidence type="ECO:0000313" key="3">
    <source>
        <dbReference type="Proteomes" id="UP000799539"/>
    </source>
</evidence>
<reference evidence="2" key="1">
    <citation type="journal article" date="2020" name="Stud. Mycol.">
        <title>101 Dothideomycetes genomes: a test case for predicting lifestyles and emergence of pathogens.</title>
        <authorList>
            <person name="Haridas S."/>
            <person name="Albert R."/>
            <person name="Binder M."/>
            <person name="Bloem J."/>
            <person name="Labutti K."/>
            <person name="Salamov A."/>
            <person name="Andreopoulos B."/>
            <person name="Baker S."/>
            <person name="Barry K."/>
            <person name="Bills G."/>
            <person name="Bluhm B."/>
            <person name="Cannon C."/>
            <person name="Castanera R."/>
            <person name="Culley D."/>
            <person name="Daum C."/>
            <person name="Ezra D."/>
            <person name="Gonzalez J."/>
            <person name="Henrissat B."/>
            <person name="Kuo A."/>
            <person name="Liang C."/>
            <person name="Lipzen A."/>
            <person name="Lutzoni F."/>
            <person name="Magnuson J."/>
            <person name="Mondo S."/>
            <person name="Nolan M."/>
            <person name="Ohm R."/>
            <person name="Pangilinan J."/>
            <person name="Park H.-J."/>
            <person name="Ramirez L."/>
            <person name="Alfaro M."/>
            <person name="Sun H."/>
            <person name="Tritt A."/>
            <person name="Yoshinaga Y."/>
            <person name="Zwiers L.-H."/>
            <person name="Turgeon B."/>
            <person name="Goodwin S."/>
            <person name="Spatafora J."/>
            <person name="Crous P."/>
            <person name="Grigoriev I."/>
        </authorList>
    </citation>
    <scope>NUCLEOTIDE SEQUENCE</scope>
    <source>
        <strain evidence="2">SCOH1-5</strain>
    </source>
</reference>
<dbReference type="Proteomes" id="UP000799539">
    <property type="component" value="Unassembled WGS sequence"/>
</dbReference>
<proteinExistence type="predicted"/>
<accession>A0A6A6FS39</accession>
<evidence type="ECO:0000313" key="2">
    <source>
        <dbReference type="EMBL" id="KAF2216094.1"/>
    </source>
</evidence>
<dbReference type="OrthoDB" id="3644438at2759"/>
<evidence type="ECO:0000256" key="1">
    <source>
        <dbReference type="SAM" id="MobiDB-lite"/>
    </source>
</evidence>
<dbReference type="AlphaFoldDB" id="A0A6A6FS39"/>
<protein>
    <submittedName>
        <fullName evidence="2">Uncharacterized protein</fullName>
    </submittedName>
</protein>
<organism evidence="2 3">
    <name type="scientific">Cercospora zeae-maydis SCOH1-5</name>
    <dbReference type="NCBI Taxonomy" id="717836"/>
    <lineage>
        <taxon>Eukaryota</taxon>
        <taxon>Fungi</taxon>
        <taxon>Dikarya</taxon>
        <taxon>Ascomycota</taxon>
        <taxon>Pezizomycotina</taxon>
        <taxon>Dothideomycetes</taxon>
        <taxon>Dothideomycetidae</taxon>
        <taxon>Mycosphaerellales</taxon>
        <taxon>Mycosphaerellaceae</taxon>
        <taxon>Cercospora</taxon>
    </lineage>
</organism>
<dbReference type="EMBL" id="ML992665">
    <property type="protein sequence ID" value="KAF2216094.1"/>
    <property type="molecule type" value="Genomic_DNA"/>
</dbReference>
<feature type="compositionally biased region" description="Basic and acidic residues" evidence="1">
    <location>
        <begin position="85"/>
        <end position="103"/>
    </location>
</feature>
<feature type="compositionally biased region" description="Basic and acidic residues" evidence="1">
    <location>
        <begin position="48"/>
        <end position="71"/>
    </location>
</feature>
<gene>
    <name evidence="2" type="ORF">CERZMDRAFT_94471</name>
</gene>
<sequence>MSFNGKRKAEDVTFNGFHVDDRPTLKRRGTAAAQLHSESRNVANHNKSKNDNQHEYHGRNDSAMSNHHEGNSHSFNPQLPTPPLRQDEFMNEAKDFSWSEQHQHQHQHQQAQSDDRQNLQTLHATLTTFLNTHHLSSLEPHLPTSPQPQTFLTQTRNLTHHLNSHLTSLQNLAISQLKLRTQMSSLGVTQPVMSNLDLALQSLDAQMMDFMIGLQAIEMEAAAIEADFTSDFHRQSPTHVTEVAML</sequence>
<keyword evidence="3" id="KW-1185">Reference proteome</keyword>